<accession>A0A1I4IK01</accession>
<proteinExistence type="predicted"/>
<dbReference type="EMBL" id="FOSG01000021">
    <property type="protein sequence ID" value="SFL54086.1"/>
    <property type="molecule type" value="Genomic_DNA"/>
</dbReference>
<evidence type="ECO:0000313" key="2">
    <source>
        <dbReference type="EMBL" id="SFL54086.1"/>
    </source>
</evidence>
<sequence length="308" mass="33502">MDAAGRGAAIRRARTADGAADGAGEATGRPARKGLNVPRAGPHPVIATPVATQDGFRTPTRPTRYPAHPAPQPSAGQLRRSRAPDSPRRRKIPAAPRTRSRPHRARRTDHSVLPAQTGRMRKPRGKRPPRTPGGNFLMSRPLKSPRKEANYPVKISPLFRETLFREARGRTEWRTGGAHESLGRGNQHTARTGISDTAPGDVQCDSGPRSCSAHSEPRLSHCRPRDSSGGRHRHRCASGDPAVACPFRPRGGGRAQPRVSSRRLCGHGLSPGPGRVRRSPRPTGRGRRPSGRRPLRPAVPSARFRRSR</sequence>
<feature type="compositionally biased region" description="Basic residues" evidence="1">
    <location>
        <begin position="88"/>
        <end position="107"/>
    </location>
</feature>
<feature type="compositionally biased region" description="Basic residues" evidence="1">
    <location>
        <begin position="275"/>
        <end position="295"/>
    </location>
</feature>
<feature type="compositionally biased region" description="Basic and acidic residues" evidence="1">
    <location>
        <begin position="215"/>
        <end position="229"/>
    </location>
</feature>
<feature type="region of interest" description="Disordered" evidence="1">
    <location>
        <begin position="1"/>
        <end position="147"/>
    </location>
</feature>
<feature type="compositionally biased region" description="Low complexity" evidence="1">
    <location>
        <begin position="1"/>
        <end position="29"/>
    </location>
</feature>
<organism evidence="2 3">
    <name type="scientific">Streptomyces pini</name>
    <dbReference type="NCBI Taxonomy" id="1520580"/>
    <lineage>
        <taxon>Bacteria</taxon>
        <taxon>Bacillati</taxon>
        <taxon>Actinomycetota</taxon>
        <taxon>Actinomycetes</taxon>
        <taxon>Kitasatosporales</taxon>
        <taxon>Streptomycetaceae</taxon>
        <taxon>Streptomyces</taxon>
    </lineage>
</organism>
<reference evidence="3" key="1">
    <citation type="submission" date="2016-10" db="EMBL/GenBank/DDBJ databases">
        <authorList>
            <person name="Varghese N."/>
            <person name="Submissions S."/>
        </authorList>
    </citation>
    <scope>NUCLEOTIDE SEQUENCE [LARGE SCALE GENOMIC DNA]</scope>
    <source>
        <strain evidence="3">PL19</strain>
    </source>
</reference>
<feature type="compositionally biased region" description="Basic residues" evidence="1">
    <location>
        <begin position="119"/>
        <end position="129"/>
    </location>
</feature>
<feature type="region of interest" description="Disordered" evidence="1">
    <location>
        <begin position="176"/>
        <end position="308"/>
    </location>
</feature>
<keyword evidence="3" id="KW-1185">Reference proteome</keyword>
<evidence type="ECO:0000313" key="3">
    <source>
        <dbReference type="Proteomes" id="UP000198928"/>
    </source>
</evidence>
<evidence type="ECO:0000256" key="1">
    <source>
        <dbReference type="SAM" id="MobiDB-lite"/>
    </source>
</evidence>
<feature type="compositionally biased region" description="Polar residues" evidence="1">
    <location>
        <begin position="184"/>
        <end position="195"/>
    </location>
</feature>
<name>A0A1I4IK01_9ACTN</name>
<protein>
    <submittedName>
        <fullName evidence="2">Uncharacterized protein</fullName>
    </submittedName>
</protein>
<dbReference type="AlphaFoldDB" id="A0A1I4IK01"/>
<gene>
    <name evidence="2" type="ORF">SAMN05192584_1216</name>
</gene>
<dbReference type="Proteomes" id="UP000198928">
    <property type="component" value="Unassembled WGS sequence"/>
</dbReference>